<evidence type="ECO:0000256" key="1">
    <source>
        <dbReference type="SAM" id="MobiDB-lite"/>
    </source>
</evidence>
<keyword evidence="3" id="KW-1185">Reference proteome</keyword>
<accession>A0A2I0WAT6</accession>
<reference evidence="2 3" key="2">
    <citation type="journal article" date="2017" name="Nature">
        <title>The Apostasia genome and the evolution of orchids.</title>
        <authorList>
            <person name="Zhang G.Q."/>
            <person name="Liu K.W."/>
            <person name="Li Z."/>
            <person name="Lohaus R."/>
            <person name="Hsiao Y.Y."/>
            <person name="Niu S.C."/>
            <person name="Wang J.Y."/>
            <person name="Lin Y.C."/>
            <person name="Xu Q."/>
            <person name="Chen L.J."/>
            <person name="Yoshida K."/>
            <person name="Fujiwara S."/>
            <person name="Wang Z.W."/>
            <person name="Zhang Y.Q."/>
            <person name="Mitsuda N."/>
            <person name="Wang M."/>
            <person name="Liu G.H."/>
            <person name="Pecoraro L."/>
            <person name="Huang H.X."/>
            <person name="Xiao X.J."/>
            <person name="Lin M."/>
            <person name="Wu X.Y."/>
            <person name="Wu W.L."/>
            <person name="Chen Y.Y."/>
            <person name="Chang S.B."/>
            <person name="Sakamoto S."/>
            <person name="Ohme-Takagi M."/>
            <person name="Yagi M."/>
            <person name="Zeng S.J."/>
            <person name="Shen C.Y."/>
            <person name="Yeh C.M."/>
            <person name="Luo Y.B."/>
            <person name="Tsai W.C."/>
            <person name="Van de Peer Y."/>
            <person name="Liu Z.J."/>
        </authorList>
    </citation>
    <scope>NUCLEOTIDE SEQUENCE [LARGE SCALE GENOMIC DNA]</scope>
    <source>
        <tissue evidence="2">The whole plant</tissue>
    </source>
</reference>
<name>A0A2I0WAT6_9ASPA</name>
<organism evidence="2 3">
    <name type="scientific">Dendrobium catenatum</name>
    <dbReference type="NCBI Taxonomy" id="906689"/>
    <lineage>
        <taxon>Eukaryota</taxon>
        <taxon>Viridiplantae</taxon>
        <taxon>Streptophyta</taxon>
        <taxon>Embryophyta</taxon>
        <taxon>Tracheophyta</taxon>
        <taxon>Spermatophyta</taxon>
        <taxon>Magnoliopsida</taxon>
        <taxon>Liliopsida</taxon>
        <taxon>Asparagales</taxon>
        <taxon>Orchidaceae</taxon>
        <taxon>Epidendroideae</taxon>
        <taxon>Malaxideae</taxon>
        <taxon>Dendrobiinae</taxon>
        <taxon>Dendrobium</taxon>
    </lineage>
</organism>
<protein>
    <submittedName>
        <fullName evidence="2">Uncharacterized protein</fullName>
    </submittedName>
</protein>
<gene>
    <name evidence="2" type="ORF">MA16_Dca017463</name>
</gene>
<evidence type="ECO:0000313" key="3">
    <source>
        <dbReference type="Proteomes" id="UP000233837"/>
    </source>
</evidence>
<proteinExistence type="predicted"/>
<dbReference type="AlphaFoldDB" id="A0A2I0WAT6"/>
<reference evidence="2 3" key="1">
    <citation type="journal article" date="2016" name="Sci. Rep.">
        <title>The Dendrobium catenatum Lindl. genome sequence provides insights into polysaccharide synthase, floral development and adaptive evolution.</title>
        <authorList>
            <person name="Zhang G.Q."/>
            <person name="Xu Q."/>
            <person name="Bian C."/>
            <person name="Tsai W.C."/>
            <person name="Yeh C.M."/>
            <person name="Liu K.W."/>
            <person name="Yoshida K."/>
            <person name="Zhang L.S."/>
            <person name="Chang S.B."/>
            <person name="Chen F."/>
            <person name="Shi Y."/>
            <person name="Su Y.Y."/>
            <person name="Zhang Y.Q."/>
            <person name="Chen L.J."/>
            <person name="Yin Y."/>
            <person name="Lin M."/>
            <person name="Huang H."/>
            <person name="Deng H."/>
            <person name="Wang Z.W."/>
            <person name="Zhu S.L."/>
            <person name="Zhao X."/>
            <person name="Deng C."/>
            <person name="Niu S.C."/>
            <person name="Huang J."/>
            <person name="Wang M."/>
            <person name="Liu G.H."/>
            <person name="Yang H.J."/>
            <person name="Xiao X.J."/>
            <person name="Hsiao Y.Y."/>
            <person name="Wu W.L."/>
            <person name="Chen Y.Y."/>
            <person name="Mitsuda N."/>
            <person name="Ohme-Takagi M."/>
            <person name="Luo Y.B."/>
            <person name="Van de Peer Y."/>
            <person name="Liu Z.J."/>
        </authorList>
    </citation>
    <scope>NUCLEOTIDE SEQUENCE [LARGE SCALE GENOMIC DNA]</scope>
    <source>
        <tissue evidence="2">The whole plant</tissue>
    </source>
</reference>
<feature type="compositionally biased region" description="Basic and acidic residues" evidence="1">
    <location>
        <begin position="13"/>
        <end position="22"/>
    </location>
</feature>
<sequence>MQMGKNRGYKLNNSERVEDTPRKGWAQWAEELPNVLWAYRTTARTPTEETHITSVSVQKRSYQLILESRATEAKLLTPMTTRRGSGQI</sequence>
<feature type="region of interest" description="Disordered" evidence="1">
    <location>
        <begin position="1"/>
        <end position="22"/>
    </location>
</feature>
<dbReference type="EMBL" id="KZ502807">
    <property type="protein sequence ID" value="PKU72762.1"/>
    <property type="molecule type" value="Genomic_DNA"/>
</dbReference>
<dbReference type="Proteomes" id="UP000233837">
    <property type="component" value="Unassembled WGS sequence"/>
</dbReference>
<evidence type="ECO:0000313" key="2">
    <source>
        <dbReference type="EMBL" id="PKU72762.1"/>
    </source>
</evidence>